<sequence length="132" mass="15573">MAKYGVYRHALAIIMIVAAIIYSTIAADDSHESAVTKQKSRKNQHIDYGFPKYHHAFNLDICFKNCFKKFEKEEIRFLVRCNAKCELLKKCIDECTEMYADAYRRQNCYKGCKFINRGPHRIGEIENPWLRK</sequence>
<keyword evidence="2" id="KW-1185">Reference proteome</keyword>
<comment type="caution">
    <text evidence="1">The sequence shown here is derived from an EMBL/GenBank/DDBJ whole genome shotgun (WGS) entry which is preliminary data.</text>
</comment>
<evidence type="ECO:0000313" key="1">
    <source>
        <dbReference type="EMBL" id="MED6211767.1"/>
    </source>
</evidence>
<name>A0ABU6YMY2_9FABA</name>
<evidence type="ECO:0000313" key="2">
    <source>
        <dbReference type="Proteomes" id="UP001341840"/>
    </source>
</evidence>
<organism evidence="1 2">
    <name type="scientific">Stylosanthes scabra</name>
    <dbReference type="NCBI Taxonomy" id="79078"/>
    <lineage>
        <taxon>Eukaryota</taxon>
        <taxon>Viridiplantae</taxon>
        <taxon>Streptophyta</taxon>
        <taxon>Embryophyta</taxon>
        <taxon>Tracheophyta</taxon>
        <taxon>Spermatophyta</taxon>
        <taxon>Magnoliopsida</taxon>
        <taxon>eudicotyledons</taxon>
        <taxon>Gunneridae</taxon>
        <taxon>Pentapetalae</taxon>
        <taxon>rosids</taxon>
        <taxon>fabids</taxon>
        <taxon>Fabales</taxon>
        <taxon>Fabaceae</taxon>
        <taxon>Papilionoideae</taxon>
        <taxon>50 kb inversion clade</taxon>
        <taxon>dalbergioids sensu lato</taxon>
        <taxon>Dalbergieae</taxon>
        <taxon>Pterocarpus clade</taxon>
        <taxon>Stylosanthes</taxon>
    </lineage>
</organism>
<proteinExistence type="predicted"/>
<accession>A0ABU6YMY2</accession>
<dbReference type="EMBL" id="JASCZI010242669">
    <property type="protein sequence ID" value="MED6211767.1"/>
    <property type="molecule type" value="Genomic_DNA"/>
</dbReference>
<dbReference type="Proteomes" id="UP001341840">
    <property type="component" value="Unassembled WGS sequence"/>
</dbReference>
<reference evidence="1 2" key="1">
    <citation type="journal article" date="2023" name="Plants (Basel)">
        <title>Bridging the Gap: Combining Genomics and Transcriptomics Approaches to Understand Stylosanthes scabra, an Orphan Legume from the Brazilian Caatinga.</title>
        <authorList>
            <person name="Ferreira-Neto J.R.C."/>
            <person name="da Silva M.D."/>
            <person name="Binneck E."/>
            <person name="de Melo N.F."/>
            <person name="da Silva R.H."/>
            <person name="de Melo A.L.T.M."/>
            <person name="Pandolfi V."/>
            <person name="Bustamante F.O."/>
            <person name="Brasileiro-Vidal A.C."/>
            <person name="Benko-Iseppon A.M."/>
        </authorList>
    </citation>
    <scope>NUCLEOTIDE SEQUENCE [LARGE SCALE GENOMIC DNA]</scope>
    <source>
        <tissue evidence="1">Leaves</tissue>
    </source>
</reference>
<protein>
    <submittedName>
        <fullName evidence="1">Uncharacterized protein</fullName>
    </submittedName>
</protein>
<gene>
    <name evidence="1" type="ORF">PIB30_076758</name>
</gene>